<evidence type="ECO:0000256" key="1">
    <source>
        <dbReference type="SAM" id="MobiDB-lite"/>
    </source>
</evidence>
<proteinExistence type="predicted"/>
<feature type="region of interest" description="Disordered" evidence="1">
    <location>
        <begin position="24"/>
        <end position="48"/>
    </location>
</feature>
<keyword evidence="3" id="KW-1185">Reference proteome</keyword>
<organism evidence="2 3">
    <name type="scientific">Linnemannia schmuckeri</name>
    <dbReference type="NCBI Taxonomy" id="64567"/>
    <lineage>
        <taxon>Eukaryota</taxon>
        <taxon>Fungi</taxon>
        <taxon>Fungi incertae sedis</taxon>
        <taxon>Mucoromycota</taxon>
        <taxon>Mortierellomycotina</taxon>
        <taxon>Mortierellomycetes</taxon>
        <taxon>Mortierellales</taxon>
        <taxon>Mortierellaceae</taxon>
        <taxon>Linnemannia</taxon>
    </lineage>
</organism>
<reference evidence="2" key="1">
    <citation type="journal article" date="2020" name="Fungal Divers.">
        <title>Resolving the Mortierellaceae phylogeny through synthesis of multi-gene phylogenetics and phylogenomics.</title>
        <authorList>
            <person name="Vandepol N."/>
            <person name="Liber J."/>
            <person name="Desiro A."/>
            <person name="Na H."/>
            <person name="Kennedy M."/>
            <person name="Barry K."/>
            <person name="Grigoriev I.V."/>
            <person name="Miller A.N."/>
            <person name="O'Donnell K."/>
            <person name="Stajich J.E."/>
            <person name="Bonito G."/>
        </authorList>
    </citation>
    <scope>NUCLEOTIDE SEQUENCE</scope>
    <source>
        <strain evidence="2">NRRL 6426</strain>
    </source>
</reference>
<dbReference type="EMBL" id="JAAAUQ010001781">
    <property type="protein sequence ID" value="KAF9133708.1"/>
    <property type="molecule type" value="Genomic_DNA"/>
</dbReference>
<gene>
    <name evidence="2" type="ORF">BG015_003519</name>
</gene>
<feature type="compositionally biased region" description="Basic residues" evidence="1">
    <location>
        <begin position="24"/>
        <end position="33"/>
    </location>
</feature>
<dbReference type="Proteomes" id="UP000748756">
    <property type="component" value="Unassembled WGS sequence"/>
</dbReference>
<accession>A0A9P5V459</accession>
<protein>
    <submittedName>
        <fullName evidence="2">Uncharacterized protein</fullName>
    </submittedName>
</protein>
<comment type="caution">
    <text evidence="2">The sequence shown here is derived from an EMBL/GenBank/DDBJ whole genome shotgun (WGS) entry which is preliminary data.</text>
</comment>
<dbReference type="AlphaFoldDB" id="A0A9P5V459"/>
<dbReference type="OrthoDB" id="10603019at2759"/>
<evidence type="ECO:0000313" key="2">
    <source>
        <dbReference type="EMBL" id="KAF9133708.1"/>
    </source>
</evidence>
<sequence length="71" mass="7974">MKVRETAETMIVTVRASATKIAIKNRQKRKRPAPHGEDKEISMSNNTSHVKVVESRNVAKCTSTILESHDK</sequence>
<evidence type="ECO:0000313" key="3">
    <source>
        <dbReference type="Proteomes" id="UP000748756"/>
    </source>
</evidence>
<name>A0A9P5V459_9FUNG</name>